<evidence type="ECO:0000256" key="1">
    <source>
        <dbReference type="SAM" id="MobiDB-lite"/>
    </source>
</evidence>
<reference evidence="2" key="1">
    <citation type="submission" date="2009-12" db="EMBL/GenBank/DDBJ databases">
        <authorList>
            <person name="Chen W.H."/>
            <person name="Zhang Z.F."/>
            <person name="Qin Z.J."/>
        </authorList>
    </citation>
    <scope>NUCLEOTIDE SEQUENCE</scope>
    <source>
        <strain evidence="2">X4</strain>
        <plasmid evidence="2">pTSC1</plasmid>
    </source>
</reference>
<proteinExistence type="predicted"/>
<sequence>MDVETPRGPDGERLCAWCGKGPVPPSRGTKPRAYCSRACVHRAYRARKAREQRERLVAAYMKGRAEEAEAWRSGAKSRDLLSHRGKSRAVMSARTAAASSSPWSTICGGARRDPARR</sequence>
<accession>D3JSU6</accession>
<geneLocation type="plasmid" evidence="2">
    <name>pTSC1</name>
</geneLocation>
<protein>
    <submittedName>
        <fullName evidence="2">SpdA-like protein</fullName>
    </submittedName>
</protein>
<name>D3JSU6_9ACTN</name>
<keyword evidence="2" id="KW-0614">Plasmid</keyword>
<gene>
    <name evidence="2" type="ORF">pTSC1.8c</name>
</gene>
<feature type="region of interest" description="Disordered" evidence="1">
    <location>
        <begin position="91"/>
        <end position="117"/>
    </location>
</feature>
<evidence type="ECO:0000313" key="2">
    <source>
        <dbReference type="EMBL" id="ADB77871.1"/>
    </source>
</evidence>
<dbReference type="AlphaFoldDB" id="D3JSU6"/>
<organism evidence="2">
    <name type="scientific">Streptomyces sp. x4(2010)</name>
    <dbReference type="NCBI Taxonomy" id="706422"/>
    <lineage>
        <taxon>Bacteria</taxon>
        <taxon>Bacillati</taxon>
        <taxon>Actinomycetota</taxon>
        <taxon>Actinomycetes</taxon>
        <taxon>Kitasatosporales</taxon>
        <taxon>Streptomycetaceae</taxon>
        <taxon>Streptomyces</taxon>
    </lineage>
</organism>
<dbReference type="EMBL" id="GU271942">
    <property type="protein sequence ID" value="ADB77871.1"/>
    <property type="molecule type" value="Genomic_DNA"/>
</dbReference>
<reference evidence="2" key="2">
    <citation type="journal article" date="2011" name="BMC Microbiol.">
        <title>Development of a gene cloning system in a fast-growing and moderately thermophilic Streptomyces species and heterologous expression of Streptomyces antibiotic biosynthetic gene clusters.</title>
        <authorList>
            <person name="Chen W."/>
            <person name="Qin Z."/>
        </authorList>
    </citation>
    <scope>NUCLEOTIDE SEQUENCE</scope>
    <source>
        <strain evidence="2">X4</strain>
        <plasmid evidence="2">pTSC1</plasmid>
    </source>
</reference>